<dbReference type="RefSeq" id="WP_049276602.1">
    <property type="nucleotide sequence ID" value="NZ_BBQL01000074.1"/>
</dbReference>
<reference evidence="3 4" key="1">
    <citation type="submission" date="2016-04" db="EMBL/GenBank/DDBJ databases">
        <authorList>
            <person name="Qiu J."/>
        </authorList>
    </citation>
    <scope>NUCLEOTIDE SEQUENCE [LARGE SCALE GENOMIC DNA]</scope>
    <source>
        <strain evidence="3 4">JQ581</strain>
    </source>
</reference>
<accession>A0A166HJQ8</accession>
<dbReference type="InterPro" id="IPR010780">
    <property type="entry name" value="DUF1375"/>
</dbReference>
<reference evidence="1 5" key="2">
    <citation type="submission" date="2019-12" db="EMBL/GenBank/DDBJ databases">
        <authorList>
            <person name="Woiski C."/>
        </authorList>
    </citation>
    <scope>NUCLEOTIDE SEQUENCE [LARGE SCALE GENOMIC DNA]</scope>
    <source>
        <strain evidence="1 5">BOE100</strain>
    </source>
</reference>
<dbReference type="Proteomes" id="UP000076857">
    <property type="component" value="Chromosome"/>
</dbReference>
<dbReference type="OrthoDB" id="8547342at2"/>
<dbReference type="EMBL" id="WOWR01000054">
    <property type="protein sequence ID" value="KAF0251659.1"/>
    <property type="molecule type" value="Genomic_DNA"/>
</dbReference>
<gene>
    <name evidence="3" type="ORF">A3L25_018310</name>
    <name evidence="1" type="ORF">GN299_27165</name>
    <name evidence="2" type="ORF">P3W50_18670</name>
</gene>
<protein>
    <submittedName>
        <fullName evidence="1">YceK/YidQ family lipoprotein</fullName>
    </submittedName>
</protein>
<organism evidence="1 5">
    <name type="scientific">Pseudomonas putida</name>
    <name type="common">Arthrobacter siderocapsulatus</name>
    <dbReference type="NCBI Taxonomy" id="303"/>
    <lineage>
        <taxon>Bacteria</taxon>
        <taxon>Pseudomonadati</taxon>
        <taxon>Pseudomonadota</taxon>
        <taxon>Gammaproteobacteria</taxon>
        <taxon>Pseudomonadales</taxon>
        <taxon>Pseudomonadaceae</taxon>
        <taxon>Pseudomonas</taxon>
    </lineage>
</organism>
<evidence type="ECO:0000313" key="4">
    <source>
        <dbReference type="Proteomes" id="UP000076857"/>
    </source>
</evidence>
<dbReference type="Proteomes" id="UP001217741">
    <property type="component" value="Unassembled WGS sequence"/>
</dbReference>
<keyword evidence="1" id="KW-0449">Lipoprotein</keyword>
<evidence type="ECO:0000313" key="3">
    <source>
        <dbReference type="EMBL" id="QJQ11293.1"/>
    </source>
</evidence>
<dbReference type="Proteomes" id="UP000442695">
    <property type="component" value="Unassembled WGS sequence"/>
</dbReference>
<reference evidence="2" key="4">
    <citation type="submission" date="2023-03" db="EMBL/GenBank/DDBJ databases">
        <title>Draft assemblies of triclosan tolerant bacteria isolated from returned activated sludge.</title>
        <authorList>
            <person name="Van Hamelsveld S."/>
        </authorList>
    </citation>
    <scope>NUCLEOTIDE SEQUENCE</scope>
    <source>
        <strain evidence="2">GW210012_S60</strain>
    </source>
</reference>
<dbReference type="EMBL" id="JARJLO010000284">
    <property type="protein sequence ID" value="MDF3872476.1"/>
    <property type="molecule type" value="Genomic_DNA"/>
</dbReference>
<sequence>MKPWIGIVLVTALSGCGTVRTVSEESKAVGDLAEWNSYCPAIPRVYSGVAYQFCNLTGPERTGIHSDPYEILVDMAASCIADTVVLPYTSYKQYKYGNMVIPSFSLQMHQEPAQSGGSK</sequence>
<dbReference type="PROSITE" id="PS51257">
    <property type="entry name" value="PROKAR_LIPOPROTEIN"/>
    <property type="match status" value="1"/>
</dbReference>
<dbReference type="AlphaFoldDB" id="A0A166HJQ8"/>
<proteinExistence type="predicted"/>
<evidence type="ECO:0000313" key="5">
    <source>
        <dbReference type="Proteomes" id="UP000442695"/>
    </source>
</evidence>
<dbReference type="EMBL" id="CP050951">
    <property type="protein sequence ID" value="QJQ11293.1"/>
    <property type="molecule type" value="Genomic_DNA"/>
</dbReference>
<dbReference type="Pfam" id="PF07119">
    <property type="entry name" value="DUF1375"/>
    <property type="match status" value="1"/>
</dbReference>
<evidence type="ECO:0000313" key="1">
    <source>
        <dbReference type="EMBL" id="KAF0251659.1"/>
    </source>
</evidence>
<evidence type="ECO:0000313" key="2">
    <source>
        <dbReference type="EMBL" id="MDF3872476.1"/>
    </source>
</evidence>
<reference evidence="3 4" key="3">
    <citation type="submission" date="2020-04" db="EMBL/GenBank/DDBJ databases">
        <title>Complete genome sequence of Pseudomonas putida strain JQ581.</title>
        <authorList>
            <person name="Mu Y."/>
        </authorList>
    </citation>
    <scope>NUCLEOTIDE SEQUENCE [LARGE SCALE GENOMIC DNA]</scope>
    <source>
        <strain evidence="3 4">JQ581</strain>
    </source>
</reference>
<name>A0A166HJQ8_PSEPU</name>